<dbReference type="InterPro" id="IPR025503">
    <property type="entry name" value="DUF4391"/>
</dbReference>
<keyword evidence="3" id="KW-1185">Reference proteome</keyword>
<evidence type="ECO:0000256" key="1">
    <source>
        <dbReference type="SAM" id="Coils"/>
    </source>
</evidence>
<reference evidence="3" key="1">
    <citation type="submission" date="2016-01" db="EMBL/GenBank/DDBJ databases">
        <authorList>
            <person name="Peeters C."/>
        </authorList>
    </citation>
    <scope>NUCLEOTIDE SEQUENCE [LARGE SCALE GENOMIC DNA]</scope>
</reference>
<dbReference type="AlphaFoldDB" id="A0A158F5K0"/>
<gene>
    <name evidence="2" type="ORF">AWB70_00518</name>
</gene>
<evidence type="ECO:0000313" key="3">
    <source>
        <dbReference type="Proteomes" id="UP000054740"/>
    </source>
</evidence>
<keyword evidence="1" id="KW-0175">Coiled coil</keyword>
<organism evidence="2 3">
    <name type="scientific">Caballeronia cordobensis</name>
    <name type="common">Burkholderia cordobensis</name>
    <dbReference type="NCBI Taxonomy" id="1353886"/>
    <lineage>
        <taxon>Bacteria</taxon>
        <taxon>Pseudomonadati</taxon>
        <taxon>Pseudomonadota</taxon>
        <taxon>Betaproteobacteria</taxon>
        <taxon>Burkholderiales</taxon>
        <taxon>Burkholderiaceae</taxon>
        <taxon>Caballeronia</taxon>
    </lineage>
</organism>
<evidence type="ECO:0000313" key="2">
    <source>
        <dbReference type="EMBL" id="SAL14300.1"/>
    </source>
</evidence>
<protein>
    <submittedName>
        <fullName evidence="2">Uncharacterized protein</fullName>
    </submittedName>
</protein>
<dbReference type="Proteomes" id="UP000054740">
    <property type="component" value="Unassembled WGS sequence"/>
</dbReference>
<sequence length="266" mass="29275">MTGQALTSLLISALALPVSCRVNQRVPKKMLIENGAPTSADKRLINDTIEEVQWVAALKPNTVGVAEYRDNEREYLEVAVLSITARHPAQGDGRGAAKRPANATRLAELVHRAVPYPVLLLLAAPQGVFLSLAHKRWAQNEIGKVVLDGEPVTANLTLDLEAEHPFAQALALDHQPQNSLLVLYQGWLDCVTDWHAAQYTGTFTMSDTPAQAAARREALRNCQRLESERARLRSLAAKEKQMARQVDLNLALKRVNAELASAREQL</sequence>
<feature type="coiled-coil region" evidence="1">
    <location>
        <begin position="215"/>
        <end position="265"/>
    </location>
</feature>
<dbReference type="EMBL" id="FCNY02000001">
    <property type="protein sequence ID" value="SAL14300.1"/>
    <property type="molecule type" value="Genomic_DNA"/>
</dbReference>
<dbReference type="RefSeq" id="WP_053567246.1">
    <property type="nucleotide sequence ID" value="NZ_FCNY02000001.1"/>
</dbReference>
<proteinExistence type="predicted"/>
<name>A0A158F5K0_CABCO</name>
<accession>A0A158F5K0</accession>
<dbReference type="Pfam" id="PF14335">
    <property type="entry name" value="DUF4391"/>
    <property type="match status" value="1"/>
</dbReference>